<dbReference type="SUPFAM" id="SSF52047">
    <property type="entry name" value="RNI-like"/>
    <property type="match status" value="1"/>
</dbReference>
<evidence type="ECO:0000259" key="2">
    <source>
        <dbReference type="Pfam" id="PF24758"/>
    </source>
</evidence>
<dbReference type="InterPro" id="IPR053772">
    <property type="entry name" value="At1g61320/At1g61330-like"/>
</dbReference>
<dbReference type="Proteomes" id="UP001154282">
    <property type="component" value="Unassembled WGS sequence"/>
</dbReference>
<comment type="caution">
    <text evidence="3">The sequence shown here is derived from an EMBL/GenBank/DDBJ whole genome shotgun (WGS) entry which is preliminary data.</text>
</comment>
<dbReference type="InterPro" id="IPR036047">
    <property type="entry name" value="F-box-like_dom_sf"/>
</dbReference>
<protein>
    <recommendedName>
        <fullName evidence="5">F-box domain-containing protein</fullName>
    </recommendedName>
</protein>
<reference evidence="3" key="1">
    <citation type="submission" date="2022-08" db="EMBL/GenBank/DDBJ databases">
        <authorList>
            <person name="Gutierrez-Valencia J."/>
        </authorList>
    </citation>
    <scope>NUCLEOTIDE SEQUENCE</scope>
</reference>
<dbReference type="AlphaFoldDB" id="A0AAV0NK89"/>
<proteinExistence type="predicted"/>
<organism evidence="3 4">
    <name type="scientific">Linum tenue</name>
    <dbReference type="NCBI Taxonomy" id="586396"/>
    <lineage>
        <taxon>Eukaryota</taxon>
        <taxon>Viridiplantae</taxon>
        <taxon>Streptophyta</taxon>
        <taxon>Embryophyta</taxon>
        <taxon>Tracheophyta</taxon>
        <taxon>Spermatophyta</taxon>
        <taxon>Magnoliopsida</taxon>
        <taxon>eudicotyledons</taxon>
        <taxon>Gunneridae</taxon>
        <taxon>Pentapetalae</taxon>
        <taxon>rosids</taxon>
        <taxon>fabids</taxon>
        <taxon>Malpighiales</taxon>
        <taxon>Linaceae</taxon>
        <taxon>Linum</taxon>
    </lineage>
</organism>
<accession>A0AAV0NK89</accession>
<feature type="domain" description="F-box/LRR-repeat protein 15/At3g58940/PEG3-like LRR" evidence="2">
    <location>
        <begin position="119"/>
        <end position="236"/>
    </location>
</feature>
<gene>
    <name evidence="3" type="ORF">LITE_LOCUS33649</name>
</gene>
<dbReference type="SUPFAM" id="SSF81383">
    <property type="entry name" value="F-box domain"/>
    <property type="match status" value="1"/>
</dbReference>
<evidence type="ECO:0008006" key="5">
    <source>
        <dbReference type="Google" id="ProtNLM"/>
    </source>
</evidence>
<name>A0AAV0NK89_9ROSI</name>
<evidence type="ECO:0000313" key="4">
    <source>
        <dbReference type="Proteomes" id="UP001154282"/>
    </source>
</evidence>
<dbReference type="InterPro" id="IPR055411">
    <property type="entry name" value="LRR_FXL15/At3g58940/PEG3-like"/>
</dbReference>
<dbReference type="EMBL" id="CAMGYJ010000008">
    <property type="protein sequence ID" value="CAI0458676.1"/>
    <property type="molecule type" value="Genomic_DNA"/>
</dbReference>
<dbReference type="PANTHER" id="PTHR34145">
    <property type="entry name" value="OS02G0105600 PROTEIN"/>
    <property type="match status" value="1"/>
</dbReference>
<evidence type="ECO:0000313" key="3">
    <source>
        <dbReference type="EMBL" id="CAI0458676.1"/>
    </source>
</evidence>
<dbReference type="Pfam" id="PF00646">
    <property type="entry name" value="F-box"/>
    <property type="match status" value="1"/>
</dbReference>
<keyword evidence="4" id="KW-1185">Reference proteome</keyword>
<feature type="domain" description="F-box" evidence="1">
    <location>
        <begin position="14"/>
        <end position="51"/>
    </location>
</feature>
<dbReference type="InterPro" id="IPR032675">
    <property type="entry name" value="LRR_dom_sf"/>
</dbReference>
<sequence>MEWVGEPSDENELISRLPENVIHNILMLLPIKDAARTALLSSTWRRHWRSIPQLVFDDGFAPTEPNDKLVPNIYKSLLARDGPVIKFVLAVPGLNPCHEIDHIIVHLSGIGVLQHFTLVLSSKDSHSHSWYRLPSSLFAAPRLNYLKLERCLFVVPPWFVGFGQLKKLRLIRVNVPSDFCENFLPKCPLLASMLIVSCTGLEKLELDAPRLKLFNFEGEMQKLCFKRTPCLSVLRLSVYGGLQNPDLAALLASLRVLERFVVASESLEVFGKGGHVSTRLPSPHCRLKTLCIYLNVITSLGERILVFLISSAPNLHKLVIQVACMVSRRNQLAYNLATSIGTLLEAAHRRGPCLQHLRVFAIEDGLGAPLELELVRFILATAPNLLRVEIKPSFLLCSRKVFEFMKEVMRYKRISKEAQVLYDYSEENHSHLCSCCL</sequence>
<dbReference type="Gene3D" id="3.80.10.10">
    <property type="entry name" value="Ribonuclease Inhibitor"/>
    <property type="match status" value="1"/>
</dbReference>
<evidence type="ECO:0000259" key="1">
    <source>
        <dbReference type="Pfam" id="PF00646"/>
    </source>
</evidence>
<dbReference type="Pfam" id="PF24758">
    <property type="entry name" value="LRR_At5g56370"/>
    <property type="match status" value="1"/>
</dbReference>
<dbReference type="InterPro" id="IPR001810">
    <property type="entry name" value="F-box_dom"/>
</dbReference>